<dbReference type="AlphaFoldDB" id="A0AAV6U764"/>
<dbReference type="InterPro" id="IPR013606">
    <property type="entry name" value="I-BAR_dom"/>
</dbReference>
<dbReference type="InterPro" id="IPR030127">
    <property type="entry name" value="MTSS1/MTSS2"/>
</dbReference>
<feature type="compositionally biased region" description="Polar residues" evidence="1">
    <location>
        <begin position="680"/>
        <end position="694"/>
    </location>
</feature>
<dbReference type="PANTHER" id="PTHR15708:SF4">
    <property type="entry name" value="FI21477P1-RELATED"/>
    <property type="match status" value="1"/>
</dbReference>
<feature type="region of interest" description="Disordered" evidence="1">
    <location>
        <begin position="731"/>
        <end position="755"/>
    </location>
</feature>
<organism evidence="4 5">
    <name type="scientific">Oedothorax gibbosus</name>
    <dbReference type="NCBI Taxonomy" id="931172"/>
    <lineage>
        <taxon>Eukaryota</taxon>
        <taxon>Metazoa</taxon>
        <taxon>Ecdysozoa</taxon>
        <taxon>Arthropoda</taxon>
        <taxon>Chelicerata</taxon>
        <taxon>Arachnida</taxon>
        <taxon>Araneae</taxon>
        <taxon>Araneomorphae</taxon>
        <taxon>Entelegynae</taxon>
        <taxon>Araneoidea</taxon>
        <taxon>Linyphiidae</taxon>
        <taxon>Erigoninae</taxon>
        <taxon>Oedothorax</taxon>
    </lineage>
</organism>
<feature type="compositionally biased region" description="Low complexity" evidence="1">
    <location>
        <begin position="732"/>
        <end position="754"/>
    </location>
</feature>
<name>A0AAV6U764_9ARAC</name>
<feature type="compositionally biased region" description="Low complexity" evidence="1">
    <location>
        <begin position="662"/>
        <end position="672"/>
    </location>
</feature>
<feature type="region of interest" description="Disordered" evidence="1">
    <location>
        <begin position="647"/>
        <end position="700"/>
    </location>
</feature>
<dbReference type="GO" id="GO:0030031">
    <property type="term" value="P:cell projection assembly"/>
    <property type="evidence" value="ECO:0007669"/>
    <property type="project" value="TreeGrafter"/>
</dbReference>
<dbReference type="Proteomes" id="UP000827092">
    <property type="component" value="Unassembled WGS sequence"/>
</dbReference>
<dbReference type="PANTHER" id="PTHR15708">
    <property type="entry name" value="ACTIN BUNDLING/MISSING IN METASTASIS-RELATED"/>
    <property type="match status" value="1"/>
</dbReference>
<reference evidence="4 5" key="1">
    <citation type="journal article" date="2022" name="Nat. Ecol. Evol.">
        <title>A masculinizing supergene underlies an exaggerated male reproductive morph in a spider.</title>
        <authorList>
            <person name="Hendrickx F."/>
            <person name="De Corte Z."/>
            <person name="Sonet G."/>
            <person name="Van Belleghem S.M."/>
            <person name="Kostlbacher S."/>
            <person name="Vangestel C."/>
        </authorList>
    </citation>
    <scope>NUCLEOTIDE SEQUENCE [LARGE SCALE GENOMIC DNA]</scope>
    <source>
        <strain evidence="4">W744_W776</strain>
    </source>
</reference>
<feature type="region of interest" description="Disordered" evidence="1">
    <location>
        <begin position="938"/>
        <end position="965"/>
    </location>
</feature>
<dbReference type="Gene3D" id="1.20.1270.60">
    <property type="entry name" value="Arfaptin homology (AH) domain/BAR domain"/>
    <property type="match status" value="1"/>
</dbReference>
<feature type="compositionally biased region" description="Low complexity" evidence="1">
    <location>
        <begin position="349"/>
        <end position="367"/>
    </location>
</feature>
<dbReference type="GO" id="GO:0007009">
    <property type="term" value="P:plasma membrane organization"/>
    <property type="evidence" value="ECO:0007669"/>
    <property type="project" value="InterPro"/>
</dbReference>
<evidence type="ECO:0000313" key="4">
    <source>
        <dbReference type="EMBL" id="KAG8179484.1"/>
    </source>
</evidence>
<dbReference type="EMBL" id="JAFNEN010000623">
    <property type="protein sequence ID" value="KAG8179484.1"/>
    <property type="molecule type" value="Genomic_DNA"/>
</dbReference>
<dbReference type="Pfam" id="PF08397">
    <property type="entry name" value="IMD"/>
    <property type="match status" value="1"/>
</dbReference>
<comment type="caution">
    <text evidence="4">The sequence shown here is derived from an EMBL/GenBank/DDBJ whole genome shotgun (WGS) entry which is preliminary data.</text>
</comment>
<dbReference type="PROSITE" id="PS51338">
    <property type="entry name" value="IMD"/>
    <property type="match status" value="1"/>
</dbReference>
<feature type="domain" description="WH2" evidence="2">
    <location>
        <begin position="937"/>
        <end position="954"/>
    </location>
</feature>
<sequence>MEPTVEKEFSALGGLFQHVMTDLKNSAPVWEDFLFKASKLHAQLRSTVLASSSFLDAFQKIADMATNTRGATKEIGSALTRLCLRQRSVEAKLQIFTNTLQDGLLNPLQDKVEEWKKMSNHLDKDHSKEYKRAKQDLKKKSSDTLKLQKKVRKVGVIDIRRTLDYALQDVTDKYLLLEEIEKQSVRKALIEERSHFCFFVGFLRPVLESELGMLHEINHIEEIIDTLSKITSDPHLLPSSSEQVINDVKKAQHTWSFHATPPGSPGSLGSRKSSVCSISSINSSSSGSLKSHSSRKLSTSQVQTLGRKHLNSVASQDSGFTSQDTLFYNSMGVTVENSQLSTFHESRAPTFSTPSSPVPPDTSTWPSLQDQESSPEKEQSSLLSKYKRPHTISSAYEKSNHNRPALTVHTFLPLDQSPNYRETYGTVGTFKSFGNKYKERNCLSQPGTPVYSRPCLPERSNSSHPPKPFLPEKSAYVKAKHDKLHNETNKSLPDFCRTPPDQIVPHPIYANASDLAAKKSYSDDIYSTRAESCDEAQNRKEFAAVLNEGLLMQSKWIRSEKSFSESESSAPAIPKHCRPNGGSSETLPRSRGNFTEDEILEWQVHNLSLFDNGYIITENGFQRRPMSIAGLSPGFLLPRKANTLQRMGSAVGPKPPAPVRRSSSITSSVSHSKIAEANILNKTDNISSQQQLNSGAGEVRYSPNLREFKRSHSTLSSPQERYGHSLRHVETNNLSDRSSSNSSLNNESPGSENSIVTDVSDSRARLIQDLNSTLQQQRKPGLKKQGSVDNPVVPPRNTSKKEQSFSNGSKNDVSDHYGVGENLYGHFHKKEKSGHTFIAKPMLSQDIQKHSSNQKARCLSQGDLFHCPKDWDQSFKQKNGKVTSGNNEILLNKTFVAALNAKLAERIEDDNDDKPHIAPWLKNEKNYLTWSSHRMPQRESLMDQIKRGKRLRRVTSNDRSSPKFA</sequence>
<feature type="region of interest" description="Disordered" evidence="1">
    <location>
        <begin position="344"/>
        <end position="387"/>
    </location>
</feature>
<feature type="compositionally biased region" description="Low complexity" evidence="1">
    <location>
        <begin position="283"/>
        <end position="300"/>
    </location>
</feature>
<dbReference type="PROSITE" id="PS51082">
    <property type="entry name" value="WH2"/>
    <property type="match status" value="1"/>
</dbReference>
<keyword evidence="5" id="KW-1185">Reference proteome</keyword>
<evidence type="ECO:0000313" key="5">
    <source>
        <dbReference type="Proteomes" id="UP000827092"/>
    </source>
</evidence>
<protein>
    <recommendedName>
        <fullName evidence="6">IMD domain-containing protein</fullName>
    </recommendedName>
</protein>
<evidence type="ECO:0008006" key="6">
    <source>
        <dbReference type="Google" id="ProtNLM"/>
    </source>
</evidence>
<feature type="region of interest" description="Disordered" evidence="1">
    <location>
        <begin position="283"/>
        <end position="303"/>
    </location>
</feature>
<evidence type="ECO:0000256" key="1">
    <source>
        <dbReference type="SAM" id="MobiDB-lite"/>
    </source>
</evidence>
<dbReference type="GO" id="GO:0015629">
    <property type="term" value="C:actin cytoskeleton"/>
    <property type="evidence" value="ECO:0007669"/>
    <property type="project" value="TreeGrafter"/>
</dbReference>
<accession>A0AAV6U764</accession>
<dbReference type="SUPFAM" id="SSF103657">
    <property type="entry name" value="BAR/IMD domain-like"/>
    <property type="match status" value="1"/>
</dbReference>
<dbReference type="GO" id="GO:0003779">
    <property type="term" value="F:actin binding"/>
    <property type="evidence" value="ECO:0007669"/>
    <property type="project" value="InterPro"/>
</dbReference>
<dbReference type="InterPro" id="IPR027267">
    <property type="entry name" value="AH/BAR_dom_sf"/>
</dbReference>
<feature type="domain" description="IMD" evidence="3">
    <location>
        <begin position="1"/>
        <end position="251"/>
    </location>
</feature>
<dbReference type="Pfam" id="PF02205">
    <property type="entry name" value="WH2"/>
    <property type="match status" value="1"/>
</dbReference>
<feature type="region of interest" description="Disordered" evidence="1">
    <location>
        <begin position="773"/>
        <end position="817"/>
    </location>
</feature>
<feature type="region of interest" description="Disordered" evidence="1">
    <location>
        <begin position="563"/>
        <end position="591"/>
    </location>
</feature>
<dbReference type="GO" id="GO:0005543">
    <property type="term" value="F:phospholipid binding"/>
    <property type="evidence" value="ECO:0007669"/>
    <property type="project" value="TreeGrafter"/>
</dbReference>
<proteinExistence type="predicted"/>
<gene>
    <name evidence="4" type="ORF">JTE90_027196</name>
</gene>
<dbReference type="InterPro" id="IPR003124">
    <property type="entry name" value="WH2_dom"/>
</dbReference>
<dbReference type="GO" id="GO:0009898">
    <property type="term" value="C:cytoplasmic side of plasma membrane"/>
    <property type="evidence" value="ECO:0007669"/>
    <property type="project" value="TreeGrafter"/>
</dbReference>
<evidence type="ECO:0000259" key="3">
    <source>
        <dbReference type="PROSITE" id="PS51338"/>
    </source>
</evidence>
<evidence type="ECO:0000259" key="2">
    <source>
        <dbReference type="PROSITE" id="PS51082"/>
    </source>
</evidence>